<proteinExistence type="predicted"/>
<keyword evidence="3" id="KW-1185">Reference proteome</keyword>
<feature type="transmembrane region" description="Helical" evidence="1">
    <location>
        <begin position="37"/>
        <end position="55"/>
    </location>
</feature>
<feature type="transmembrane region" description="Helical" evidence="1">
    <location>
        <begin position="62"/>
        <end position="85"/>
    </location>
</feature>
<keyword evidence="1" id="KW-0812">Transmembrane</keyword>
<reference evidence="2 3" key="1">
    <citation type="journal article" date="2016" name="Microbiol. Immunol.">
        <title>Complete genome sequence of Streptococcus troglodytae TKU31 isolated from the oral cavity of a chimpanzee (Pan troglodytes).</title>
        <authorList>
            <person name="Okamoto M."/>
            <person name="Naito M."/>
            <person name="Miyanohara M."/>
            <person name="Imai S."/>
            <person name="Nomura Y."/>
            <person name="Saito W."/>
            <person name="Momoi Y."/>
            <person name="Takada K."/>
            <person name="Miyabe-Nishiwaki T."/>
            <person name="Tomonaga M."/>
            <person name="Hanada N."/>
        </authorList>
    </citation>
    <scope>NUCLEOTIDE SEQUENCE [LARGE SCALE GENOMIC DNA]</scope>
    <source>
        <strain evidence="3">TKU 31</strain>
    </source>
</reference>
<evidence type="ECO:0000313" key="2">
    <source>
        <dbReference type="EMBL" id="BAQ24222.1"/>
    </source>
</evidence>
<keyword evidence="1" id="KW-1133">Transmembrane helix</keyword>
<keyword evidence="1" id="KW-0472">Membrane</keyword>
<feature type="transmembrane region" description="Helical" evidence="1">
    <location>
        <begin position="122"/>
        <end position="147"/>
    </location>
</feature>
<protein>
    <submittedName>
        <fullName evidence="2">Membrane protein</fullName>
    </submittedName>
</protein>
<dbReference type="KEGG" id="strg:SRT_09610"/>
<sequence length="195" mass="21154">MKNQKKSSNVAVVAIFFATMLVIHLLSSLIFNLWPVPIKPTIVHIPVIIASIVYGPRIGAALGGLMGIISLINNTIILLPTSYLFSPFVAHGNFNSLLIALVPRILIGIFPYYIYKSMKNRFGLLLAGAIGSATNTVFVLTGIFIFFSSVYGGNIQTMLATIISANSIIELIISALLTFLIVPKLLKLKNNHVKA</sequence>
<accession>A0A1L7LJK8</accession>
<dbReference type="Gene3D" id="1.10.1760.20">
    <property type="match status" value="1"/>
</dbReference>
<dbReference type="Proteomes" id="UP000217758">
    <property type="component" value="Chromosome"/>
</dbReference>
<evidence type="ECO:0000313" key="3">
    <source>
        <dbReference type="Proteomes" id="UP000217758"/>
    </source>
</evidence>
<feature type="transmembrane region" description="Helical" evidence="1">
    <location>
        <begin position="97"/>
        <end position="115"/>
    </location>
</feature>
<dbReference type="InterPro" id="IPR024529">
    <property type="entry name" value="ECF_trnsprt_substrate-spec"/>
</dbReference>
<name>A0A1L7LJK8_9STRE</name>
<dbReference type="EMBL" id="AP014612">
    <property type="protein sequence ID" value="BAQ24222.1"/>
    <property type="molecule type" value="Genomic_DNA"/>
</dbReference>
<gene>
    <name evidence="2" type="ORF">SRT_09610</name>
</gene>
<dbReference type="RefSeq" id="WP_128833256.1">
    <property type="nucleotide sequence ID" value="NZ_AP014612.1"/>
</dbReference>
<evidence type="ECO:0000256" key="1">
    <source>
        <dbReference type="SAM" id="Phobius"/>
    </source>
</evidence>
<dbReference type="AlphaFoldDB" id="A0A1L7LJK8"/>
<feature type="transmembrane region" description="Helical" evidence="1">
    <location>
        <begin position="12"/>
        <end position="31"/>
    </location>
</feature>
<dbReference type="GO" id="GO:0022857">
    <property type="term" value="F:transmembrane transporter activity"/>
    <property type="evidence" value="ECO:0007669"/>
    <property type="project" value="InterPro"/>
</dbReference>
<feature type="transmembrane region" description="Helical" evidence="1">
    <location>
        <begin position="159"/>
        <end position="182"/>
    </location>
</feature>
<dbReference type="Pfam" id="PF12822">
    <property type="entry name" value="ECF_trnsprt"/>
    <property type="match status" value="1"/>
</dbReference>
<organism evidence="2 3">
    <name type="scientific">Streptococcus troglodytae</name>
    <dbReference type="NCBI Taxonomy" id="1111760"/>
    <lineage>
        <taxon>Bacteria</taxon>
        <taxon>Bacillati</taxon>
        <taxon>Bacillota</taxon>
        <taxon>Bacilli</taxon>
        <taxon>Lactobacillales</taxon>
        <taxon>Streptococcaceae</taxon>
        <taxon>Streptococcus</taxon>
    </lineage>
</organism>